<dbReference type="OrthoDB" id="5952859at2"/>
<evidence type="ECO:0000256" key="1">
    <source>
        <dbReference type="SAM" id="SignalP"/>
    </source>
</evidence>
<keyword evidence="3" id="KW-1185">Reference proteome</keyword>
<protein>
    <submittedName>
        <fullName evidence="2">Lipid A 3-O-deacylase</fullName>
    </submittedName>
</protein>
<dbReference type="Gene3D" id="2.40.160.20">
    <property type="match status" value="1"/>
</dbReference>
<sequence>MSLRHLIRSTIILALATAALPAAATRFEVQAGRSYMDSHGTNAAFVEAVFAPQPLGQTRFTWSPDVSLGWIDGRHVATDSRYTTRDSVALLAAGARFHLGGTGDWYQPLFFSEQLAATNHVTYALSSHYQFVSTLGWQAKHFSVAIRHVSNGSLHRPNAGETMALVGVAFDI</sequence>
<reference evidence="2 3" key="1">
    <citation type="submission" date="2018-05" db="EMBL/GenBank/DDBJ databases">
        <title>Draft genome sequence of Rhodanobacter denitrificans Yn1 isolated from gold copper mine.</title>
        <authorList>
            <person name="Yang N."/>
            <person name="Mazhar H.S."/>
            <person name="Rensing C."/>
        </authorList>
    </citation>
    <scope>NUCLEOTIDE SEQUENCE [LARGE SCALE GENOMIC DNA]</scope>
    <source>
        <strain evidence="2 3">Yn1</strain>
    </source>
</reference>
<feature type="signal peptide" evidence="1">
    <location>
        <begin position="1"/>
        <end position="24"/>
    </location>
</feature>
<dbReference type="Proteomes" id="UP000252387">
    <property type="component" value="Unassembled WGS sequence"/>
</dbReference>
<dbReference type="EMBL" id="QFWQ01000011">
    <property type="protein sequence ID" value="RCS28712.1"/>
    <property type="molecule type" value="Genomic_DNA"/>
</dbReference>
<organism evidence="2 3">
    <name type="scientific">Rhodanobacter denitrificans</name>
    <dbReference type="NCBI Taxonomy" id="666685"/>
    <lineage>
        <taxon>Bacteria</taxon>
        <taxon>Pseudomonadati</taxon>
        <taxon>Pseudomonadota</taxon>
        <taxon>Gammaproteobacteria</taxon>
        <taxon>Lysobacterales</taxon>
        <taxon>Rhodanobacteraceae</taxon>
        <taxon>Rhodanobacter</taxon>
    </lineage>
</organism>
<comment type="caution">
    <text evidence="2">The sequence shown here is derived from an EMBL/GenBank/DDBJ whole genome shotgun (WGS) entry which is preliminary data.</text>
</comment>
<evidence type="ECO:0000313" key="3">
    <source>
        <dbReference type="Proteomes" id="UP000252387"/>
    </source>
</evidence>
<proteinExistence type="predicted"/>
<evidence type="ECO:0000313" key="2">
    <source>
        <dbReference type="EMBL" id="RCS28712.1"/>
    </source>
</evidence>
<name>A0A368K9W0_9GAMM</name>
<keyword evidence="1" id="KW-0732">Signal</keyword>
<dbReference type="RefSeq" id="WP_114345657.1">
    <property type="nucleotide sequence ID" value="NZ_QFWQ01000011.1"/>
</dbReference>
<dbReference type="AlphaFoldDB" id="A0A368K9W0"/>
<gene>
    <name evidence="2" type="ORF">DEO45_15820</name>
</gene>
<feature type="chain" id="PRO_5016662870" evidence="1">
    <location>
        <begin position="25"/>
        <end position="172"/>
    </location>
</feature>
<accession>A0A368K9W0</accession>